<feature type="signal peptide" evidence="1">
    <location>
        <begin position="1"/>
        <end position="25"/>
    </location>
</feature>
<gene>
    <name evidence="3" type="ORF">BG845_03576</name>
</gene>
<dbReference type="RefSeq" id="WP_085913774.1">
    <property type="nucleotide sequence ID" value="NZ_AP018920.1"/>
</dbReference>
<dbReference type="OrthoDB" id="3692934at2"/>
<evidence type="ECO:0000313" key="4">
    <source>
        <dbReference type="Proteomes" id="UP000194360"/>
    </source>
</evidence>
<evidence type="ECO:0000256" key="1">
    <source>
        <dbReference type="SAM" id="SignalP"/>
    </source>
</evidence>
<dbReference type="InterPro" id="IPR058488">
    <property type="entry name" value="DUF8175"/>
</dbReference>
<dbReference type="STRING" id="2074.BG845_03576"/>
<dbReference type="Pfam" id="PF26526">
    <property type="entry name" value="DUF8175"/>
    <property type="match status" value="1"/>
</dbReference>
<keyword evidence="1" id="KW-0732">Signal</keyword>
<keyword evidence="4" id="KW-1185">Reference proteome</keyword>
<sequence>MSRLRPTLCLAAVLTATLGCTTAPPASDVAPDPVVLVAVPGGVAASSQRYGPFHEFDGRAIGFSHDELGAALAATHIGPRVTAAAGTPVVEATLEQQCWGDVTAARERLATTLPRPDTAVREDLTPSTMYFRVIAGDAGGDHVVVSLLADTAQSRAMGGYSRVDAALRWVGDDWQLRVPVRRPTLHPDTTGYRLLGPTP</sequence>
<dbReference type="PROSITE" id="PS51257">
    <property type="entry name" value="PROKAR_LIPOPROTEIN"/>
    <property type="match status" value="1"/>
</dbReference>
<organism evidence="3 4">
    <name type="scientific">Pseudonocardia autotrophica</name>
    <name type="common">Amycolata autotrophica</name>
    <name type="synonym">Nocardia autotrophica</name>
    <dbReference type="NCBI Taxonomy" id="2074"/>
    <lineage>
        <taxon>Bacteria</taxon>
        <taxon>Bacillati</taxon>
        <taxon>Actinomycetota</taxon>
        <taxon>Actinomycetes</taxon>
        <taxon>Pseudonocardiales</taxon>
        <taxon>Pseudonocardiaceae</taxon>
        <taxon>Pseudonocardia</taxon>
    </lineage>
</organism>
<dbReference type="Proteomes" id="UP000194360">
    <property type="component" value="Unassembled WGS sequence"/>
</dbReference>
<proteinExistence type="predicted"/>
<evidence type="ECO:0000259" key="2">
    <source>
        <dbReference type="Pfam" id="PF26526"/>
    </source>
</evidence>
<protein>
    <recommendedName>
        <fullName evidence="2">DUF8175 domain-containing protein</fullName>
    </recommendedName>
</protein>
<reference evidence="3 4" key="1">
    <citation type="submission" date="2016-09" db="EMBL/GenBank/DDBJ databases">
        <title>Pseudonocardia autotrophica DSM535, a candidate organism with high potential of specific P450 cytochromes.</title>
        <authorList>
            <person name="Grumaz C."/>
            <person name="Vainshtein Y."/>
            <person name="Kirstahler P."/>
            <person name="Sohn K."/>
        </authorList>
    </citation>
    <scope>NUCLEOTIDE SEQUENCE [LARGE SCALE GENOMIC DNA]</scope>
    <source>
        <strain evidence="3 4">DSM 535</strain>
    </source>
</reference>
<name>A0A1Y2MVV6_PSEAH</name>
<dbReference type="AlphaFoldDB" id="A0A1Y2MVV6"/>
<feature type="chain" id="PRO_5012802135" description="DUF8175 domain-containing protein" evidence="1">
    <location>
        <begin position="26"/>
        <end position="199"/>
    </location>
</feature>
<feature type="domain" description="DUF8175" evidence="2">
    <location>
        <begin position="27"/>
        <end position="183"/>
    </location>
</feature>
<evidence type="ECO:0000313" key="3">
    <source>
        <dbReference type="EMBL" id="OSY39302.1"/>
    </source>
</evidence>
<comment type="caution">
    <text evidence="3">The sequence shown here is derived from an EMBL/GenBank/DDBJ whole genome shotgun (WGS) entry which is preliminary data.</text>
</comment>
<accession>A0A1Y2MVV6</accession>
<dbReference type="EMBL" id="MIGB01000018">
    <property type="protein sequence ID" value="OSY39302.1"/>
    <property type="molecule type" value="Genomic_DNA"/>
</dbReference>